<protein>
    <submittedName>
        <fullName evidence="2">Uncharacterized protein</fullName>
    </submittedName>
</protein>
<organism evidence="2 3">
    <name type="scientific">Bimuria novae-zelandiae CBS 107.79</name>
    <dbReference type="NCBI Taxonomy" id="1447943"/>
    <lineage>
        <taxon>Eukaryota</taxon>
        <taxon>Fungi</taxon>
        <taxon>Dikarya</taxon>
        <taxon>Ascomycota</taxon>
        <taxon>Pezizomycotina</taxon>
        <taxon>Dothideomycetes</taxon>
        <taxon>Pleosporomycetidae</taxon>
        <taxon>Pleosporales</taxon>
        <taxon>Massarineae</taxon>
        <taxon>Didymosphaeriaceae</taxon>
        <taxon>Bimuria</taxon>
    </lineage>
</organism>
<evidence type="ECO:0000256" key="1">
    <source>
        <dbReference type="SAM" id="MobiDB-lite"/>
    </source>
</evidence>
<evidence type="ECO:0000313" key="2">
    <source>
        <dbReference type="EMBL" id="KAF1967248.1"/>
    </source>
</evidence>
<feature type="region of interest" description="Disordered" evidence="1">
    <location>
        <begin position="179"/>
        <end position="204"/>
    </location>
</feature>
<reference evidence="2" key="1">
    <citation type="journal article" date="2020" name="Stud. Mycol.">
        <title>101 Dothideomycetes genomes: a test case for predicting lifestyles and emergence of pathogens.</title>
        <authorList>
            <person name="Haridas S."/>
            <person name="Albert R."/>
            <person name="Binder M."/>
            <person name="Bloem J."/>
            <person name="Labutti K."/>
            <person name="Salamov A."/>
            <person name="Andreopoulos B."/>
            <person name="Baker S."/>
            <person name="Barry K."/>
            <person name="Bills G."/>
            <person name="Bluhm B."/>
            <person name="Cannon C."/>
            <person name="Castanera R."/>
            <person name="Culley D."/>
            <person name="Daum C."/>
            <person name="Ezra D."/>
            <person name="Gonzalez J."/>
            <person name="Henrissat B."/>
            <person name="Kuo A."/>
            <person name="Liang C."/>
            <person name="Lipzen A."/>
            <person name="Lutzoni F."/>
            <person name="Magnuson J."/>
            <person name="Mondo S."/>
            <person name="Nolan M."/>
            <person name="Ohm R."/>
            <person name="Pangilinan J."/>
            <person name="Park H.-J."/>
            <person name="Ramirez L."/>
            <person name="Alfaro M."/>
            <person name="Sun H."/>
            <person name="Tritt A."/>
            <person name="Yoshinaga Y."/>
            <person name="Zwiers L.-H."/>
            <person name="Turgeon B."/>
            <person name="Goodwin S."/>
            <person name="Spatafora J."/>
            <person name="Crous P."/>
            <person name="Grigoriev I."/>
        </authorList>
    </citation>
    <scope>NUCLEOTIDE SEQUENCE</scope>
    <source>
        <strain evidence="2">CBS 107.79</strain>
    </source>
</reference>
<dbReference type="PANTHER" id="PTHR40788">
    <property type="entry name" value="CLR5 DOMAIN-CONTAINING PROTEIN-RELATED"/>
    <property type="match status" value="1"/>
</dbReference>
<dbReference type="AlphaFoldDB" id="A0A6A5URC1"/>
<dbReference type="EMBL" id="ML976735">
    <property type="protein sequence ID" value="KAF1967248.1"/>
    <property type="molecule type" value="Genomic_DNA"/>
</dbReference>
<dbReference type="PANTHER" id="PTHR40788:SF2">
    <property type="entry name" value="CLR5 DOMAIN-CONTAINING PROTEIN"/>
    <property type="match status" value="1"/>
</dbReference>
<keyword evidence="3" id="KW-1185">Reference proteome</keyword>
<dbReference type="Proteomes" id="UP000800036">
    <property type="component" value="Unassembled WGS sequence"/>
</dbReference>
<proteinExistence type="predicted"/>
<accession>A0A6A5URC1</accession>
<gene>
    <name evidence="2" type="ORF">BU23DRAFT_573415</name>
</gene>
<evidence type="ECO:0000313" key="3">
    <source>
        <dbReference type="Proteomes" id="UP000800036"/>
    </source>
</evidence>
<dbReference type="OrthoDB" id="2922289at2759"/>
<sequence length="204" mass="23477">MVQQVRRGLAISPPLRNKIKVTIGIHPKTSNALDHLIEADPAVKELISPWVAWRLSNLSLIAEYLHQLNRLHPWTEKASLEALIQKEEFSQELKARFGDRWDMTDESVGQQPTLDQLVDPNDEKFEYPTHKNPNEQVVTAGRQVEANLDRFWEKFNLRVQTSHGQRFQDLVADSLDPNRSIYRTPAWGEPSPTEPWIEPSPTEA</sequence>
<name>A0A6A5URC1_9PLEO</name>